<evidence type="ECO:0000259" key="11">
    <source>
        <dbReference type="Pfam" id="PF02355"/>
    </source>
</evidence>
<feature type="transmembrane region" description="Helical" evidence="9">
    <location>
        <begin position="200"/>
        <end position="221"/>
    </location>
</feature>
<dbReference type="GO" id="GO:0043952">
    <property type="term" value="P:protein transport by the Sec complex"/>
    <property type="evidence" value="ECO:0007669"/>
    <property type="project" value="UniProtKB-UniRule"/>
</dbReference>
<dbReference type="STRING" id="68170.GCA_000974445_02052"/>
<evidence type="ECO:0000313" key="13">
    <source>
        <dbReference type="Proteomes" id="UP000033393"/>
    </source>
</evidence>
<evidence type="ECO:0000256" key="1">
    <source>
        <dbReference type="ARBA" id="ARBA00004651"/>
    </source>
</evidence>
<keyword evidence="6 9" id="KW-1133">Transmembrane helix</keyword>
<dbReference type="HAMAP" id="MF_01464_B">
    <property type="entry name" value="SecF_B"/>
    <property type="match status" value="1"/>
</dbReference>
<dbReference type="PATRIC" id="fig|68170.10.peg.7047"/>
<feature type="transmembrane region" description="Helical" evidence="9">
    <location>
        <begin position="24"/>
        <end position="44"/>
    </location>
</feature>
<dbReference type="GO" id="GO:0005886">
    <property type="term" value="C:plasma membrane"/>
    <property type="evidence" value="ECO:0007669"/>
    <property type="project" value="UniProtKB-SubCell"/>
</dbReference>
<name>A0A0F0GR12_LENAE</name>
<dbReference type="PANTHER" id="PTHR30081:SF8">
    <property type="entry name" value="PROTEIN TRANSLOCASE SUBUNIT SECF"/>
    <property type="match status" value="1"/>
</dbReference>
<evidence type="ECO:0000256" key="5">
    <source>
        <dbReference type="ARBA" id="ARBA00022927"/>
    </source>
</evidence>
<dbReference type="AlphaFoldDB" id="A0A0F0GR12"/>
<gene>
    <name evidence="9" type="primary">secF</name>
    <name evidence="12" type="ORF">UK23_27410</name>
</gene>
<keyword evidence="8 9" id="KW-0472">Membrane</keyword>
<keyword evidence="13" id="KW-1185">Reference proteome</keyword>
<accession>A0A0F0GR12</accession>
<keyword evidence="2 9" id="KW-0813">Transport</keyword>
<evidence type="ECO:0000256" key="7">
    <source>
        <dbReference type="ARBA" id="ARBA00023010"/>
    </source>
</evidence>
<dbReference type="GO" id="GO:0065002">
    <property type="term" value="P:intracellular protein transmembrane transport"/>
    <property type="evidence" value="ECO:0007669"/>
    <property type="project" value="UniProtKB-UniRule"/>
</dbReference>
<dbReference type="Pfam" id="PF02355">
    <property type="entry name" value="SecD_SecF_C"/>
    <property type="match status" value="1"/>
</dbReference>
<evidence type="ECO:0000256" key="2">
    <source>
        <dbReference type="ARBA" id="ARBA00022448"/>
    </source>
</evidence>
<dbReference type="GO" id="GO:0006605">
    <property type="term" value="P:protein targeting"/>
    <property type="evidence" value="ECO:0007669"/>
    <property type="project" value="UniProtKB-UniRule"/>
</dbReference>
<dbReference type="InterPro" id="IPR022645">
    <property type="entry name" value="SecD/SecF_bac"/>
</dbReference>
<dbReference type="EMBL" id="JYJG01000225">
    <property type="protein sequence ID" value="KJK45021.1"/>
    <property type="molecule type" value="Genomic_DNA"/>
</dbReference>
<feature type="transmembrane region" description="Helical" evidence="9">
    <location>
        <begin position="285"/>
        <end position="308"/>
    </location>
</feature>
<dbReference type="PRINTS" id="PR01755">
    <property type="entry name" value="SECFTRNLCASE"/>
</dbReference>
<dbReference type="Proteomes" id="UP000033393">
    <property type="component" value="Unassembled WGS sequence"/>
</dbReference>
<dbReference type="NCBIfam" id="TIGR00966">
    <property type="entry name" value="transloc_SecF"/>
    <property type="match status" value="1"/>
</dbReference>
<comment type="subunit">
    <text evidence="9">Forms a complex with SecD. Part of the essential Sec protein translocation apparatus which comprises SecA, SecYEG and auxiliary proteins SecDF. Other proteins may also be involved.</text>
</comment>
<comment type="similarity">
    <text evidence="9">Belongs to the SecD/SecF family. SecF subfamily.</text>
</comment>
<evidence type="ECO:0000256" key="10">
    <source>
        <dbReference type="SAM" id="MobiDB-lite"/>
    </source>
</evidence>
<dbReference type="PANTHER" id="PTHR30081">
    <property type="entry name" value="PROTEIN-EXPORT MEMBRANE PROTEIN SEC"/>
    <property type="match status" value="1"/>
</dbReference>
<evidence type="ECO:0000256" key="6">
    <source>
        <dbReference type="ARBA" id="ARBA00022989"/>
    </source>
</evidence>
<evidence type="ECO:0000256" key="4">
    <source>
        <dbReference type="ARBA" id="ARBA00022692"/>
    </source>
</evidence>
<organism evidence="12 13">
    <name type="scientific">Lentzea aerocolonigenes</name>
    <name type="common">Lechevalieria aerocolonigenes</name>
    <name type="synonym">Saccharothrix aerocolonigenes</name>
    <dbReference type="NCBI Taxonomy" id="68170"/>
    <lineage>
        <taxon>Bacteria</taxon>
        <taxon>Bacillati</taxon>
        <taxon>Actinomycetota</taxon>
        <taxon>Actinomycetes</taxon>
        <taxon>Pseudonocardiales</taxon>
        <taxon>Pseudonocardiaceae</taxon>
        <taxon>Lentzea</taxon>
    </lineage>
</organism>
<keyword evidence="3 9" id="KW-1003">Cell membrane</keyword>
<dbReference type="InterPro" id="IPR055344">
    <property type="entry name" value="SecD_SecF_C_bact"/>
</dbReference>
<keyword evidence="5 9" id="KW-0653">Protein transport</keyword>
<evidence type="ECO:0000256" key="3">
    <source>
        <dbReference type="ARBA" id="ARBA00022475"/>
    </source>
</evidence>
<feature type="domain" description="Protein export membrane protein SecD/SecF C-terminal" evidence="11">
    <location>
        <begin position="131"/>
        <end position="312"/>
    </location>
</feature>
<dbReference type="InterPro" id="IPR022646">
    <property type="entry name" value="SecD/SecF_CS"/>
</dbReference>
<protein>
    <recommendedName>
        <fullName evidence="9">Protein-export membrane protein SecF</fullName>
    </recommendedName>
</protein>
<dbReference type="OrthoDB" id="9774769at2"/>
<evidence type="ECO:0000313" key="12">
    <source>
        <dbReference type="EMBL" id="KJK45021.1"/>
    </source>
</evidence>
<dbReference type="SUPFAM" id="SSF82866">
    <property type="entry name" value="Multidrug efflux transporter AcrB transmembrane domain"/>
    <property type="match status" value="1"/>
</dbReference>
<dbReference type="InterPro" id="IPR048634">
    <property type="entry name" value="SecD_SecF_C"/>
</dbReference>
<feature type="region of interest" description="Disordered" evidence="10">
    <location>
        <begin position="357"/>
        <end position="384"/>
    </location>
</feature>
<proteinExistence type="inferred from homology"/>
<dbReference type="RefSeq" id="WP_045314539.1">
    <property type="nucleotide sequence ID" value="NZ_JYJG01000225.1"/>
</dbReference>
<dbReference type="NCBIfam" id="TIGR00916">
    <property type="entry name" value="2A0604s01"/>
    <property type="match status" value="1"/>
</dbReference>
<dbReference type="InterPro" id="IPR005665">
    <property type="entry name" value="SecF_bac"/>
</dbReference>
<dbReference type="Pfam" id="PF07549">
    <property type="entry name" value="Sec_GG"/>
    <property type="match status" value="1"/>
</dbReference>
<dbReference type="GO" id="GO:0015450">
    <property type="term" value="F:protein-transporting ATPase activity"/>
    <property type="evidence" value="ECO:0007669"/>
    <property type="project" value="InterPro"/>
</dbReference>
<comment type="function">
    <text evidence="9">Part of the Sec protein translocase complex. Interacts with the SecYEG preprotein conducting channel. SecDF uses the proton motive force (PMF) to complete protein translocation after the ATP-dependent function of SecA.</text>
</comment>
<sequence length="384" mass="40697">MSNVFTRLYVGNGAFDIVGKRTRWYITSSIILLICIGSIVFKWFNLGIDFEGGTKVSMPSISQSGQVISVASVEDAYAKALPGKKANAVQAVGKGDSATIQIKSPALSVGEVATLKGALAQDTNPKGGQGAISDSAVSASWGGEISGKALWALFWFFVAVTVFLAFYFEWRMAVGALVAVFHDVIITAGVYSLIGFEVTPATVIGLLTILGFSLYDTVVVFDKVKENTRGLLGLTRRTYAEAANLALNQTLMRSINTSLIALLPVIGLLVVGVGILGVGTLQDLALVQLVGMFIGALSSIFIATPVLVDLKMRDPKYISQAKRVAARRAKAAGPQVAEGIESVDEDALAADLRQEEAMAAAASVPHRTAKAADSRRRPTGKRQR</sequence>
<reference evidence="12 13" key="1">
    <citation type="submission" date="2015-02" db="EMBL/GenBank/DDBJ databases">
        <authorList>
            <person name="Ju K.-S."/>
            <person name="Doroghazi J.R."/>
            <person name="Metcalf W."/>
        </authorList>
    </citation>
    <scope>NUCLEOTIDE SEQUENCE [LARGE SCALE GENOMIC DNA]</scope>
    <source>
        <strain evidence="12 13">NRRL B-16140</strain>
    </source>
</reference>
<comment type="subcellular location">
    <subcellularLocation>
        <location evidence="1 9">Cell membrane</location>
        <topology evidence="1 9">Multi-pass membrane protein</topology>
    </subcellularLocation>
</comment>
<feature type="transmembrane region" description="Helical" evidence="9">
    <location>
        <begin position="149"/>
        <end position="167"/>
    </location>
</feature>
<feature type="transmembrane region" description="Helical" evidence="9">
    <location>
        <begin position="259"/>
        <end position="279"/>
    </location>
</feature>
<feature type="transmembrane region" description="Helical" evidence="9">
    <location>
        <begin position="174"/>
        <end position="194"/>
    </location>
</feature>
<evidence type="ECO:0000256" key="9">
    <source>
        <dbReference type="HAMAP-Rule" id="MF_01464"/>
    </source>
</evidence>
<dbReference type="Gene3D" id="1.20.1640.10">
    <property type="entry name" value="Multidrug efflux transporter AcrB transmembrane domain"/>
    <property type="match status" value="1"/>
</dbReference>
<keyword evidence="7 9" id="KW-0811">Translocation</keyword>
<comment type="caution">
    <text evidence="12">The sequence shown here is derived from an EMBL/GenBank/DDBJ whole genome shotgun (WGS) entry which is preliminary data.</text>
</comment>
<dbReference type="InterPro" id="IPR022813">
    <property type="entry name" value="SecD/SecF_arch_bac"/>
</dbReference>
<evidence type="ECO:0000256" key="8">
    <source>
        <dbReference type="ARBA" id="ARBA00023136"/>
    </source>
</evidence>
<keyword evidence="4 9" id="KW-0812">Transmembrane</keyword>